<dbReference type="SMART" id="SM00304">
    <property type="entry name" value="HAMP"/>
    <property type="match status" value="1"/>
</dbReference>
<reference evidence="14" key="1">
    <citation type="submission" date="2020-05" db="EMBL/GenBank/DDBJ databases">
        <authorList>
            <person name="Chiriac C."/>
            <person name="Salcher M."/>
            <person name="Ghai R."/>
            <person name="Kavagutti S V."/>
        </authorList>
    </citation>
    <scope>NUCLEOTIDE SEQUENCE</scope>
</reference>
<keyword evidence="9" id="KW-0902">Two-component regulatory system</keyword>
<dbReference type="CDD" id="cd00082">
    <property type="entry name" value="HisKA"/>
    <property type="match status" value="1"/>
</dbReference>
<evidence type="ECO:0000256" key="11">
    <source>
        <dbReference type="SAM" id="Phobius"/>
    </source>
</evidence>
<name>A0A6J7NHY6_9ZZZZ</name>
<gene>
    <name evidence="14" type="ORF">UFOPK4020_00363</name>
</gene>
<dbReference type="InterPro" id="IPR005467">
    <property type="entry name" value="His_kinase_dom"/>
</dbReference>
<evidence type="ECO:0000256" key="4">
    <source>
        <dbReference type="ARBA" id="ARBA00022553"/>
    </source>
</evidence>
<evidence type="ECO:0000256" key="1">
    <source>
        <dbReference type="ARBA" id="ARBA00000085"/>
    </source>
</evidence>
<comment type="subcellular location">
    <subcellularLocation>
        <location evidence="2">Membrane</location>
    </subcellularLocation>
</comment>
<keyword evidence="4" id="KW-0597">Phosphoprotein</keyword>
<dbReference type="Gene3D" id="6.10.340.10">
    <property type="match status" value="1"/>
</dbReference>
<evidence type="ECO:0000256" key="10">
    <source>
        <dbReference type="ARBA" id="ARBA00023136"/>
    </source>
</evidence>
<dbReference type="SUPFAM" id="SSF47384">
    <property type="entry name" value="Homodimeric domain of signal transducing histidine kinase"/>
    <property type="match status" value="1"/>
</dbReference>
<dbReference type="Gene3D" id="3.30.565.10">
    <property type="entry name" value="Histidine kinase-like ATPase, C-terminal domain"/>
    <property type="match status" value="1"/>
</dbReference>
<dbReference type="Pfam" id="PF02518">
    <property type="entry name" value="HATPase_c"/>
    <property type="match status" value="1"/>
</dbReference>
<keyword evidence="5" id="KW-0808">Transferase</keyword>
<evidence type="ECO:0000256" key="8">
    <source>
        <dbReference type="ARBA" id="ARBA00022989"/>
    </source>
</evidence>
<dbReference type="AlphaFoldDB" id="A0A6J7NHY6"/>
<dbReference type="PROSITE" id="PS50885">
    <property type="entry name" value="HAMP"/>
    <property type="match status" value="1"/>
</dbReference>
<protein>
    <recommendedName>
        <fullName evidence="3">histidine kinase</fullName>
        <ecNumber evidence="3">2.7.13.3</ecNumber>
    </recommendedName>
</protein>
<dbReference type="CDD" id="cd06225">
    <property type="entry name" value="HAMP"/>
    <property type="match status" value="1"/>
</dbReference>
<feature type="domain" description="Histidine kinase" evidence="12">
    <location>
        <begin position="244"/>
        <end position="447"/>
    </location>
</feature>
<evidence type="ECO:0000256" key="9">
    <source>
        <dbReference type="ARBA" id="ARBA00023012"/>
    </source>
</evidence>
<dbReference type="Gene3D" id="1.10.287.130">
    <property type="match status" value="1"/>
</dbReference>
<keyword evidence="6 11" id="KW-0812">Transmembrane</keyword>
<dbReference type="PRINTS" id="PR00344">
    <property type="entry name" value="BCTRLSENSOR"/>
</dbReference>
<organism evidence="14">
    <name type="scientific">freshwater metagenome</name>
    <dbReference type="NCBI Taxonomy" id="449393"/>
    <lineage>
        <taxon>unclassified sequences</taxon>
        <taxon>metagenomes</taxon>
        <taxon>ecological metagenomes</taxon>
    </lineage>
</organism>
<keyword evidence="10 11" id="KW-0472">Membrane</keyword>
<dbReference type="GO" id="GO:0005886">
    <property type="term" value="C:plasma membrane"/>
    <property type="evidence" value="ECO:0007669"/>
    <property type="project" value="TreeGrafter"/>
</dbReference>
<dbReference type="SUPFAM" id="SSF55874">
    <property type="entry name" value="ATPase domain of HSP90 chaperone/DNA topoisomerase II/histidine kinase"/>
    <property type="match status" value="1"/>
</dbReference>
<dbReference type="SMART" id="SM00388">
    <property type="entry name" value="HisKA"/>
    <property type="match status" value="1"/>
</dbReference>
<dbReference type="InterPro" id="IPR004358">
    <property type="entry name" value="Sig_transdc_His_kin-like_C"/>
</dbReference>
<dbReference type="InterPro" id="IPR036097">
    <property type="entry name" value="HisK_dim/P_sf"/>
</dbReference>
<keyword evidence="8 11" id="KW-1133">Transmembrane helix</keyword>
<dbReference type="InterPro" id="IPR003661">
    <property type="entry name" value="HisK_dim/P_dom"/>
</dbReference>
<dbReference type="InterPro" id="IPR050428">
    <property type="entry name" value="TCS_sensor_his_kinase"/>
</dbReference>
<evidence type="ECO:0000313" key="14">
    <source>
        <dbReference type="EMBL" id="CAB4993040.1"/>
    </source>
</evidence>
<dbReference type="Pfam" id="PF00672">
    <property type="entry name" value="HAMP"/>
    <property type="match status" value="1"/>
</dbReference>
<dbReference type="PANTHER" id="PTHR45436:SF5">
    <property type="entry name" value="SENSOR HISTIDINE KINASE TRCS"/>
    <property type="match status" value="1"/>
</dbReference>
<dbReference type="EMBL" id="CAFBOV010000049">
    <property type="protein sequence ID" value="CAB4993040.1"/>
    <property type="molecule type" value="Genomic_DNA"/>
</dbReference>
<dbReference type="GO" id="GO:0000155">
    <property type="term" value="F:phosphorelay sensor kinase activity"/>
    <property type="evidence" value="ECO:0007669"/>
    <property type="project" value="InterPro"/>
</dbReference>
<comment type="catalytic activity">
    <reaction evidence="1">
        <text>ATP + protein L-histidine = ADP + protein N-phospho-L-histidine.</text>
        <dbReference type="EC" id="2.7.13.3"/>
    </reaction>
</comment>
<dbReference type="InterPro" id="IPR036890">
    <property type="entry name" value="HATPase_C_sf"/>
</dbReference>
<evidence type="ECO:0000259" key="12">
    <source>
        <dbReference type="PROSITE" id="PS50109"/>
    </source>
</evidence>
<dbReference type="SUPFAM" id="SSF158472">
    <property type="entry name" value="HAMP domain-like"/>
    <property type="match status" value="1"/>
</dbReference>
<evidence type="ECO:0000256" key="2">
    <source>
        <dbReference type="ARBA" id="ARBA00004370"/>
    </source>
</evidence>
<evidence type="ECO:0000256" key="7">
    <source>
        <dbReference type="ARBA" id="ARBA00022777"/>
    </source>
</evidence>
<evidence type="ECO:0000256" key="6">
    <source>
        <dbReference type="ARBA" id="ARBA00022692"/>
    </source>
</evidence>
<keyword evidence="7" id="KW-0418">Kinase</keyword>
<dbReference type="CDD" id="cd00075">
    <property type="entry name" value="HATPase"/>
    <property type="match status" value="1"/>
</dbReference>
<dbReference type="PROSITE" id="PS50109">
    <property type="entry name" value="HIS_KIN"/>
    <property type="match status" value="1"/>
</dbReference>
<feature type="transmembrane region" description="Helical" evidence="11">
    <location>
        <begin position="7"/>
        <end position="30"/>
    </location>
</feature>
<proteinExistence type="predicted"/>
<evidence type="ECO:0000256" key="3">
    <source>
        <dbReference type="ARBA" id="ARBA00012438"/>
    </source>
</evidence>
<dbReference type="InterPro" id="IPR003594">
    <property type="entry name" value="HATPase_dom"/>
</dbReference>
<feature type="domain" description="HAMP" evidence="13">
    <location>
        <begin position="183"/>
        <end position="236"/>
    </location>
</feature>
<accession>A0A6J7NHY6</accession>
<dbReference type="InterPro" id="IPR003660">
    <property type="entry name" value="HAMP_dom"/>
</dbReference>
<dbReference type="SMART" id="SM00387">
    <property type="entry name" value="HATPase_c"/>
    <property type="match status" value="1"/>
</dbReference>
<dbReference type="EC" id="2.7.13.3" evidence="3"/>
<sequence length="447" mass="48770">MKLRTRFLIATSVIVFLTVSILSVAIYATVSKHLLSEVDNTLDARVVAIAESIRPRNNAAPGNRRQRNPLEEALLPIRFDTVTQVIDPRGNVVIALGQVDLPISNDVFEMVANPLAQRMRITTKIDGVPYRILSVPILRGGALQLGKDISDIESAKEGILLWLFVLGLLAIGASGGAGWFIARRTARPIQKLAAAAEHIAATRELTTTLDISGDAEIEQLATSFNTMLVALRLSREQQQQLVQDASHELRTPLTSLRANSELLERENLDTETKNLILRDIRAEVDELAALTGELSSLASDQRLIEQLQIVNLGEAVEEVVERARRRSGRIINLERKSPASISLRPSQLDRAISNLIDNALKFCPTSQPVDVFVSNSRIEVCDHGPGISDADKPHIFDRFYRAVATRALPGSGLGLAIVKQFADDHDAVVNAVDTPGGGATISIEFSE</sequence>
<dbReference type="PANTHER" id="PTHR45436">
    <property type="entry name" value="SENSOR HISTIDINE KINASE YKOH"/>
    <property type="match status" value="1"/>
</dbReference>
<evidence type="ECO:0000259" key="13">
    <source>
        <dbReference type="PROSITE" id="PS50885"/>
    </source>
</evidence>
<dbReference type="Pfam" id="PF00512">
    <property type="entry name" value="HisKA"/>
    <property type="match status" value="1"/>
</dbReference>
<feature type="transmembrane region" description="Helical" evidence="11">
    <location>
        <begin position="159"/>
        <end position="182"/>
    </location>
</feature>
<evidence type="ECO:0000256" key="5">
    <source>
        <dbReference type="ARBA" id="ARBA00022679"/>
    </source>
</evidence>